<dbReference type="InterPro" id="IPR014186">
    <property type="entry name" value="S-formylglutathione_hydrol"/>
</dbReference>
<keyword evidence="8" id="KW-0963">Cytoplasm</keyword>
<dbReference type="EMBL" id="CAQQ02131703">
    <property type="status" value="NOT_ANNOTATED_CDS"/>
    <property type="molecule type" value="Genomic_DNA"/>
</dbReference>
<evidence type="ECO:0000256" key="3">
    <source>
        <dbReference type="ARBA" id="ARBA00012479"/>
    </source>
</evidence>
<evidence type="ECO:0000256" key="8">
    <source>
        <dbReference type="RuleBase" id="RU363068"/>
    </source>
</evidence>
<protein>
    <recommendedName>
        <fullName evidence="4 8">S-formylglutathione hydrolase</fullName>
        <ecNumber evidence="3 8">3.1.2.12</ecNumber>
    </recommendedName>
</protein>
<proteinExistence type="inferred from homology"/>
<keyword evidence="6 8" id="KW-0378">Hydrolase</keyword>
<evidence type="ECO:0000256" key="5">
    <source>
        <dbReference type="ARBA" id="ARBA00022487"/>
    </source>
</evidence>
<keyword evidence="10" id="KW-1185">Reference proteome</keyword>
<comment type="similarity">
    <text evidence="2 8">Belongs to the esterase D family.</text>
</comment>
<dbReference type="AlphaFoldDB" id="T1GH82"/>
<dbReference type="GO" id="GO:0046294">
    <property type="term" value="P:formaldehyde catabolic process"/>
    <property type="evidence" value="ECO:0007669"/>
    <property type="project" value="InterPro"/>
</dbReference>
<evidence type="ECO:0000313" key="9">
    <source>
        <dbReference type="EnsemblMetazoa" id="MESCA002772-PA"/>
    </source>
</evidence>
<dbReference type="PANTHER" id="PTHR10061:SF0">
    <property type="entry name" value="S-FORMYLGLUTATHIONE HYDROLASE"/>
    <property type="match status" value="1"/>
</dbReference>
<comment type="function">
    <text evidence="1 8">Serine hydrolase involved in the detoxification of formaldehyde.</text>
</comment>
<dbReference type="HOGENOM" id="CLU_056472_0_0_1"/>
<dbReference type="EnsemblMetazoa" id="MESCA002772-RA">
    <property type="protein sequence ID" value="MESCA002772-PA"/>
    <property type="gene ID" value="MESCA002772"/>
</dbReference>
<dbReference type="InterPro" id="IPR000801">
    <property type="entry name" value="Esterase-like"/>
</dbReference>
<sequence length="251" mass="28373">VPSKLCNRRNKPAPVVFYLSGLTCTEENFIQKSGFQKYANEYGLIVVNPDTSPRNVNIPGEDESYDFGSGAGFYVDATEEPWKKNYRMFSYVTSELIDLVNENFLVVPNKIGIMGHSMGGHGALICALKNPGLYSSVSTFAAISNPINCPWGQKALKGYLGSDESEWKNWDATELVKVYNGIPMEIFLDQGNDDNFLKQSQLLPENLVKASTENDKIQAFLNMRDGYDHSYFYINTFIEEHIKYHAKFLKE</sequence>
<dbReference type="GO" id="GO:0018738">
    <property type="term" value="F:S-formylglutathione hydrolase activity"/>
    <property type="evidence" value="ECO:0007669"/>
    <property type="project" value="UniProtKB-EC"/>
</dbReference>
<dbReference type="NCBIfam" id="TIGR02821">
    <property type="entry name" value="fghA_ester_D"/>
    <property type="match status" value="1"/>
</dbReference>
<name>T1GH82_MEGSC</name>
<accession>T1GH82</accession>
<keyword evidence="5 8" id="KW-0719">Serine esterase</keyword>
<dbReference type="OMA" id="PSDCPWG"/>
<dbReference type="EC" id="3.1.2.12" evidence="3 8"/>
<dbReference type="STRING" id="36166.T1GH82"/>
<evidence type="ECO:0000313" key="10">
    <source>
        <dbReference type="Proteomes" id="UP000015102"/>
    </source>
</evidence>
<comment type="subcellular location">
    <subcellularLocation>
        <location evidence="8">Cytoplasm</location>
    </subcellularLocation>
</comment>
<dbReference type="Proteomes" id="UP000015102">
    <property type="component" value="Unassembled WGS sequence"/>
</dbReference>
<dbReference type="Gene3D" id="3.40.50.1820">
    <property type="entry name" value="alpha/beta hydrolase"/>
    <property type="match status" value="1"/>
</dbReference>
<dbReference type="Pfam" id="PF00756">
    <property type="entry name" value="Esterase"/>
    <property type="match status" value="1"/>
</dbReference>
<feature type="active site" description="Charge relay system" evidence="7">
    <location>
        <position position="117"/>
    </location>
</feature>
<dbReference type="PANTHER" id="PTHR10061">
    <property type="entry name" value="S-FORMYLGLUTATHIONE HYDROLASE"/>
    <property type="match status" value="1"/>
</dbReference>
<dbReference type="GO" id="GO:0005829">
    <property type="term" value="C:cytosol"/>
    <property type="evidence" value="ECO:0007669"/>
    <property type="project" value="TreeGrafter"/>
</dbReference>
<evidence type="ECO:0000256" key="7">
    <source>
        <dbReference type="PIRSR" id="PIRSR614186-1"/>
    </source>
</evidence>
<organism evidence="9 10">
    <name type="scientific">Megaselia scalaris</name>
    <name type="common">Humpbacked fly</name>
    <name type="synonym">Phora scalaris</name>
    <dbReference type="NCBI Taxonomy" id="36166"/>
    <lineage>
        <taxon>Eukaryota</taxon>
        <taxon>Metazoa</taxon>
        <taxon>Ecdysozoa</taxon>
        <taxon>Arthropoda</taxon>
        <taxon>Hexapoda</taxon>
        <taxon>Insecta</taxon>
        <taxon>Pterygota</taxon>
        <taxon>Neoptera</taxon>
        <taxon>Endopterygota</taxon>
        <taxon>Diptera</taxon>
        <taxon>Brachycera</taxon>
        <taxon>Muscomorpha</taxon>
        <taxon>Platypezoidea</taxon>
        <taxon>Phoridae</taxon>
        <taxon>Megaseliini</taxon>
        <taxon>Megaselia</taxon>
    </lineage>
</organism>
<dbReference type="FunFam" id="3.40.50.1820:FF:000334">
    <property type="entry name" value="S-formylglutathione hydrolase"/>
    <property type="match status" value="1"/>
</dbReference>
<dbReference type="GO" id="GO:0052689">
    <property type="term" value="F:carboxylic ester hydrolase activity"/>
    <property type="evidence" value="ECO:0007669"/>
    <property type="project" value="UniProtKB-KW"/>
</dbReference>
<evidence type="ECO:0000256" key="2">
    <source>
        <dbReference type="ARBA" id="ARBA00005622"/>
    </source>
</evidence>
<comment type="catalytic activity">
    <reaction evidence="8">
        <text>S-formylglutathione + H2O = formate + glutathione + H(+)</text>
        <dbReference type="Rhea" id="RHEA:14961"/>
        <dbReference type="ChEBI" id="CHEBI:15377"/>
        <dbReference type="ChEBI" id="CHEBI:15378"/>
        <dbReference type="ChEBI" id="CHEBI:15740"/>
        <dbReference type="ChEBI" id="CHEBI:57688"/>
        <dbReference type="ChEBI" id="CHEBI:57925"/>
        <dbReference type="EC" id="3.1.2.12"/>
    </reaction>
</comment>
<dbReference type="SUPFAM" id="SSF53474">
    <property type="entry name" value="alpha/beta-Hydrolases"/>
    <property type="match status" value="1"/>
</dbReference>
<reference evidence="10" key="1">
    <citation type="submission" date="2013-02" db="EMBL/GenBank/DDBJ databases">
        <authorList>
            <person name="Hughes D."/>
        </authorList>
    </citation>
    <scope>NUCLEOTIDE SEQUENCE</scope>
    <source>
        <strain>Durham</strain>
        <strain evidence="10">NC isolate 2 -- Noor lab</strain>
    </source>
</reference>
<dbReference type="InterPro" id="IPR029058">
    <property type="entry name" value="AB_hydrolase_fold"/>
</dbReference>
<evidence type="ECO:0000256" key="1">
    <source>
        <dbReference type="ARBA" id="ARBA00002608"/>
    </source>
</evidence>
<evidence type="ECO:0000256" key="6">
    <source>
        <dbReference type="ARBA" id="ARBA00022801"/>
    </source>
</evidence>
<evidence type="ECO:0000256" key="4">
    <source>
        <dbReference type="ARBA" id="ARBA00016774"/>
    </source>
</evidence>
<feature type="active site" description="Charge relay system" evidence="7">
    <location>
        <position position="194"/>
    </location>
</feature>
<reference evidence="9" key="2">
    <citation type="submission" date="2015-06" db="UniProtKB">
        <authorList>
            <consortium name="EnsemblMetazoa"/>
        </authorList>
    </citation>
    <scope>IDENTIFICATION</scope>
</reference>
<feature type="active site" description="Charge relay system" evidence="7">
    <location>
        <position position="229"/>
    </location>
</feature>